<gene>
    <name evidence="2" type="ORF">Catovirus_1_528</name>
</gene>
<sequence>MVDNINNLTSIIIIILIGINSNSFVILLNKATDNTS</sequence>
<proteinExistence type="predicted"/>
<dbReference type="EMBL" id="KY684083">
    <property type="protein sequence ID" value="ARF08478.1"/>
    <property type="molecule type" value="Genomic_DNA"/>
</dbReference>
<keyword evidence="1" id="KW-0472">Membrane</keyword>
<feature type="transmembrane region" description="Helical" evidence="1">
    <location>
        <begin position="6"/>
        <end position="28"/>
    </location>
</feature>
<name>A0A1V0S9Z6_9VIRU</name>
<evidence type="ECO:0000313" key="2">
    <source>
        <dbReference type="EMBL" id="ARF08478.1"/>
    </source>
</evidence>
<accession>A0A1V0S9Z6</accession>
<protein>
    <submittedName>
        <fullName evidence="2">Uncharacterized protein</fullName>
    </submittedName>
</protein>
<organism evidence="2">
    <name type="scientific">Catovirus CTV1</name>
    <dbReference type="NCBI Taxonomy" id="1977631"/>
    <lineage>
        <taxon>Viruses</taxon>
        <taxon>Varidnaviria</taxon>
        <taxon>Bamfordvirae</taxon>
        <taxon>Nucleocytoviricota</taxon>
        <taxon>Megaviricetes</taxon>
        <taxon>Imitervirales</taxon>
        <taxon>Mimiviridae</taxon>
        <taxon>Klosneuvirinae</taxon>
        <taxon>Catovirus</taxon>
    </lineage>
</organism>
<reference evidence="2" key="1">
    <citation type="journal article" date="2017" name="Science">
        <title>Giant viruses with an expanded complement of translation system components.</title>
        <authorList>
            <person name="Schulz F."/>
            <person name="Yutin N."/>
            <person name="Ivanova N.N."/>
            <person name="Ortega D.R."/>
            <person name="Lee T.K."/>
            <person name="Vierheilig J."/>
            <person name="Daims H."/>
            <person name="Horn M."/>
            <person name="Wagner M."/>
            <person name="Jensen G.J."/>
            <person name="Kyrpides N.C."/>
            <person name="Koonin E.V."/>
            <person name="Woyke T."/>
        </authorList>
    </citation>
    <scope>NUCLEOTIDE SEQUENCE</scope>
    <source>
        <strain evidence="2">CTV1</strain>
    </source>
</reference>
<keyword evidence="1" id="KW-0812">Transmembrane</keyword>
<evidence type="ECO:0000256" key="1">
    <source>
        <dbReference type="SAM" id="Phobius"/>
    </source>
</evidence>
<keyword evidence="1" id="KW-1133">Transmembrane helix</keyword>